<dbReference type="GO" id="GO:0004175">
    <property type="term" value="F:endopeptidase activity"/>
    <property type="evidence" value="ECO:0007669"/>
    <property type="project" value="UniProtKB-ARBA"/>
</dbReference>
<dbReference type="Proteomes" id="UP000215005">
    <property type="component" value="Chromosome"/>
</dbReference>
<feature type="transmembrane region" description="Helical" evidence="2">
    <location>
        <begin position="270"/>
        <end position="290"/>
    </location>
</feature>
<organism evidence="4 5">
    <name type="scientific">Nocardiopsis gilva YIM 90087</name>
    <dbReference type="NCBI Taxonomy" id="1235441"/>
    <lineage>
        <taxon>Bacteria</taxon>
        <taxon>Bacillati</taxon>
        <taxon>Actinomycetota</taxon>
        <taxon>Actinomycetes</taxon>
        <taxon>Streptosporangiales</taxon>
        <taxon>Nocardiopsidaceae</taxon>
        <taxon>Nocardiopsis</taxon>
    </lineage>
</organism>
<dbReference type="GO" id="GO:0080120">
    <property type="term" value="P:CAAX-box protein maturation"/>
    <property type="evidence" value="ECO:0007669"/>
    <property type="project" value="UniProtKB-ARBA"/>
</dbReference>
<keyword evidence="2" id="KW-0812">Transmembrane</keyword>
<evidence type="ECO:0000256" key="1">
    <source>
        <dbReference type="SAM" id="MobiDB-lite"/>
    </source>
</evidence>
<feature type="transmembrane region" description="Helical" evidence="2">
    <location>
        <begin position="237"/>
        <end position="258"/>
    </location>
</feature>
<feature type="domain" description="CAAX prenyl protease 2/Lysostaphin resistance protein A-like" evidence="3">
    <location>
        <begin position="239"/>
        <end position="335"/>
    </location>
</feature>
<keyword evidence="2" id="KW-0472">Membrane</keyword>
<proteinExistence type="predicted"/>
<feature type="transmembrane region" description="Helical" evidence="2">
    <location>
        <begin position="163"/>
        <end position="185"/>
    </location>
</feature>
<reference evidence="4 5" key="1">
    <citation type="submission" date="2017-08" db="EMBL/GenBank/DDBJ databases">
        <title>The complete genome sequence of Nocardiopsis gilva YIM 90087.</title>
        <authorList>
            <person name="Yin M."/>
            <person name="Tang S."/>
        </authorList>
    </citation>
    <scope>NUCLEOTIDE SEQUENCE [LARGE SCALE GENOMIC DNA]</scope>
    <source>
        <strain evidence="4 5">YIM 90087</strain>
    </source>
</reference>
<feature type="transmembrane region" description="Helical" evidence="2">
    <location>
        <begin position="130"/>
        <end position="151"/>
    </location>
</feature>
<dbReference type="EMBL" id="CP022753">
    <property type="protein sequence ID" value="ASU82353.1"/>
    <property type="molecule type" value="Genomic_DNA"/>
</dbReference>
<keyword evidence="2" id="KW-1133">Transmembrane helix</keyword>
<name>A0A223S2J8_9ACTN</name>
<keyword evidence="5" id="KW-1185">Reference proteome</keyword>
<feature type="transmembrane region" description="Helical" evidence="2">
    <location>
        <begin position="90"/>
        <end position="109"/>
    </location>
</feature>
<dbReference type="KEGG" id="ngv:CDO52_05715"/>
<dbReference type="InterPro" id="IPR003675">
    <property type="entry name" value="Rce1/LyrA-like_dom"/>
</dbReference>
<accession>A0A223S2J8</accession>
<feature type="transmembrane region" description="Helical" evidence="2">
    <location>
        <begin position="52"/>
        <end position="70"/>
    </location>
</feature>
<evidence type="ECO:0000259" key="3">
    <source>
        <dbReference type="Pfam" id="PF02517"/>
    </source>
</evidence>
<protein>
    <recommendedName>
        <fullName evidence="3">CAAX prenyl protease 2/Lysostaphin resistance protein A-like domain-containing protein</fullName>
    </recommendedName>
</protein>
<evidence type="ECO:0000256" key="2">
    <source>
        <dbReference type="SAM" id="Phobius"/>
    </source>
</evidence>
<dbReference type="AlphaFoldDB" id="A0A223S2J8"/>
<feature type="region of interest" description="Disordered" evidence="1">
    <location>
        <begin position="10"/>
        <end position="43"/>
    </location>
</feature>
<dbReference type="Pfam" id="PF02517">
    <property type="entry name" value="Rce1-like"/>
    <property type="match status" value="1"/>
</dbReference>
<feature type="transmembrane region" description="Helical" evidence="2">
    <location>
        <begin position="325"/>
        <end position="343"/>
    </location>
</feature>
<feature type="compositionally biased region" description="Low complexity" evidence="1">
    <location>
        <begin position="29"/>
        <end position="43"/>
    </location>
</feature>
<feature type="transmembrane region" description="Helical" evidence="2">
    <location>
        <begin position="206"/>
        <end position="225"/>
    </location>
</feature>
<sequence>MPVCPAIRVSPKRSGRGVRPGRERGEIKPSTASAAPTTPTNTSRRARITERAIVLAGFAIFLTAGMGLLVTGHTTIPGSEDYRPGPLWTLWVPVAAVLLLIRVLPWRIPDSDMNQRVRERLAGRSSRREIALLLGCMVGFYLGDVVLYPVFCLVDASLCALSYYTSKVFFLFILPIVFIGSYGIMRHVSGPDLGGLAVRAREPWRWAGLGAVIAYLAMVFAPWASHPPDLGRVPASYALLVVLALSVVGTSLLEEVFFRAMLQTRLEMRFGRWPGIVLAALCYGVTGIVAKSYPENLWVALGLAISVQGVAGLMYGYLWSRYRNIWLNFLLHTCATTLALIPLTESLAGRP</sequence>
<evidence type="ECO:0000313" key="4">
    <source>
        <dbReference type="EMBL" id="ASU82353.1"/>
    </source>
</evidence>
<gene>
    <name evidence="4" type="ORF">CDO52_05715</name>
</gene>
<evidence type="ECO:0000313" key="5">
    <source>
        <dbReference type="Proteomes" id="UP000215005"/>
    </source>
</evidence>
<feature type="transmembrane region" description="Helical" evidence="2">
    <location>
        <begin position="296"/>
        <end position="318"/>
    </location>
</feature>